<keyword evidence="1" id="KW-0677">Repeat</keyword>
<feature type="repeat" description="ANK" evidence="3">
    <location>
        <begin position="67"/>
        <end position="99"/>
    </location>
</feature>
<feature type="repeat" description="ANK" evidence="3">
    <location>
        <begin position="105"/>
        <end position="137"/>
    </location>
</feature>
<evidence type="ECO:0000256" key="3">
    <source>
        <dbReference type="PROSITE-ProRule" id="PRU00023"/>
    </source>
</evidence>
<proteinExistence type="predicted"/>
<dbReference type="EMBL" id="ML741899">
    <property type="protein sequence ID" value="KAE8320757.1"/>
    <property type="molecule type" value="Genomic_DNA"/>
</dbReference>
<dbReference type="InterPro" id="IPR036770">
    <property type="entry name" value="Ankyrin_rpt-contain_sf"/>
</dbReference>
<keyword evidence="5" id="KW-1185">Reference proteome</keyword>
<dbReference type="Gene3D" id="1.25.40.20">
    <property type="entry name" value="Ankyrin repeat-containing domain"/>
    <property type="match status" value="2"/>
</dbReference>
<dbReference type="InterPro" id="IPR002110">
    <property type="entry name" value="Ankyrin_rpt"/>
</dbReference>
<dbReference type="Proteomes" id="UP000325945">
    <property type="component" value="Unassembled WGS sequence"/>
</dbReference>
<dbReference type="Pfam" id="PF12796">
    <property type="entry name" value="Ank_2"/>
    <property type="match status" value="3"/>
</dbReference>
<dbReference type="PROSITE" id="PS50297">
    <property type="entry name" value="ANK_REP_REGION"/>
    <property type="match status" value="2"/>
</dbReference>
<protein>
    <submittedName>
        <fullName evidence="4">Ankyrin repeat-containing domain protein</fullName>
    </submittedName>
</protein>
<sequence length="317" mass="34754">MLAVAKDGSPQQLRRVLDSNAEVKLDEINDHANRNLLYYAAQGNSEEKVRLLLDRGVRPAPQPFDEPMQSPLFPAIETGNKNVVQLLMDNGASIEIRSREEESQPPRTALTVAVEKGHDELVEMLLANGLDPHNMTNSTNVALYHAVDTCNLPVLTRLLDLGFDADTTVPDMVWYGDATLLSAAAERCASTNPPGCEGIIKFLLERGADPNSNTGVNEMPPISPVAGANRAGAVKLLLDHGASPTRMDGDGMCAFWRAAEKDCVDVVRIFLDYAVEKEWDDCYLRVPMSGAELHDARGVLKLLKEHEERYPSCMGCE</sequence>
<gene>
    <name evidence="4" type="ORF">BDV39DRAFT_187247</name>
</gene>
<evidence type="ECO:0000313" key="5">
    <source>
        <dbReference type="Proteomes" id="UP000325945"/>
    </source>
</evidence>
<dbReference type="PANTHER" id="PTHR24198">
    <property type="entry name" value="ANKYRIN REPEAT AND PROTEIN KINASE DOMAIN-CONTAINING PROTEIN"/>
    <property type="match status" value="1"/>
</dbReference>
<reference evidence="5" key="1">
    <citation type="submission" date="2019-04" db="EMBL/GenBank/DDBJ databases">
        <title>Friends and foes A comparative genomics studyof 23 Aspergillus species from section Flavi.</title>
        <authorList>
            <consortium name="DOE Joint Genome Institute"/>
            <person name="Kjaerbolling I."/>
            <person name="Vesth T."/>
            <person name="Frisvad J.C."/>
            <person name="Nybo J.L."/>
            <person name="Theobald S."/>
            <person name="Kildgaard S."/>
            <person name="Isbrandt T."/>
            <person name="Kuo A."/>
            <person name="Sato A."/>
            <person name="Lyhne E.K."/>
            <person name="Kogle M.E."/>
            <person name="Wiebenga A."/>
            <person name="Kun R.S."/>
            <person name="Lubbers R.J."/>
            <person name="Makela M.R."/>
            <person name="Barry K."/>
            <person name="Chovatia M."/>
            <person name="Clum A."/>
            <person name="Daum C."/>
            <person name="Haridas S."/>
            <person name="He G."/>
            <person name="LaButti K."/>
            <person name="Lipzen A."/>
            <person name="Mondo S."/>
            <person name="Riley R."/>
            <person name="Salamov A."/>
            <person name="Simmons B.A."/>
            <person name="Magnuson J.K."/>
            <person name="Henrissat B."/>
            <person name="Mortensen U.H."/>
            <person name="Larsen T.O."/>
            <person name="Devries R.P."/>
            <person name="Grigoriev I.V."/>
            <person name="Machida M."/>
            <person name="Baker S.E."/>
            <person name="Andersen M.R."/>
        </authorList>
    </citation>
    <scope>NUCLEOTIDE SEQUENCE [LARGE SCALE GENOMIC DNA]</scope>
    <source>
        <strain evidence="5">CBS 130017</strain>
    </source>
</reference>
<dbReference type="AlphaFoldDB" id="A0A5N6WIS1"/>
<organism evidence="4 5">
    <name type="scientific">Aspergillus sergii</name>
    <dbReference type="NCBI Taxonomy" id="1034303"/>
    <lineage>
        <taxon>Eukaryota</taxon>
        <taxon>Fungi</taxon>
        <taxon>Dikarya</taxon>
        <taxon>Ascomycota</taxon>
        <taxon>Pezizomycotina</taxon>
        <taxon>Eurotiomycetes</taxon>
        <taxon>Eurotiomycetidae</taxon>
        <taxon>Eurotiales</taxon>
        <taxon>Aspergillaceae</taxon>
        <taxon>Aspergillus</taxon>
        <taxon>Aspergillus subgen. Circumdati</taxon>
    </lineage>
</organism>
<evidence type="ECO:0000256" key="2">
    <source>
        <dbReference type="ARBA" id="ARBA00023043"/>
    </source>
</evidence>
<name>A0A5N6WIS1_9EURO</name>
<evidence type="ECO:0000256" key="1">
    <source>
        <dbReference type="ARBA" id="ARBA00022737"/>
    </source>
</evidence>
<accession>A0A5N6WIS1</accession>
<dbReference type="SUPFAM" id="SSF48403">
    <property type="entry name" value="Ankyrin repeat"/>
    <property type="match status" value="1"/>
</dbReference>
<keyword evidence="2 3" id="KW-0040">ANK repeat</keyword>
<dbReference type="PANTHER" id="PTHR24198:SF165">
    <property type="entry name" value="ANKYRIN REPEAT-CONTAINING PROTEIN-RELATED"/>
    <property type="match status" value="1"/>
</dbReference>
<dbReference type="SMART" id="SM00248">
    <property type="entry name" value="ANK"/>
    <property type="match status" value="7"/>
</dbReference>
<evidence type="ECO:0000313" key="4">
    <source>
        <dbReference type="EMBL" id="KAE8320757.1"/>
    </source>
</evidence>
<dbReference type="PROSITE" id="PS50088">
    <property type="entry name" value="ANK_REPEAT"/>
    <property type="match status" value="2"/>
</dbReference>